<evidence type="ECO:0000256" key="1">
    <source>
        <dbReference type="ARBA" id="ARBA00010948"/>
    </source>
</evidence>
<comment type="caution">
    <text evidence="6">The sequence shown here is derived from an EMBL/GenBank/DDBJ whole genome shotgun (WGS) entry which is preliminary data.</text>
</comment>
<accession>A0A921YM33</accession>
<evidence type="ECO:0000259" key="5">
    <source>
        <dbReference type="Pfam" id="PF26573"/>
    </source>
</evidence>
<dbReference type="Pfam" id="PF26103">
    <property type="entry name" value="TPR_Epg5"/>
    <property type="match status" value="1"/>
</dbReference>
<keyword evidence="7" id="KW-1185">Reference proteome</keyword>
<dbReference type="Pfam" id="PF26573">
    <property type="entry name" value="TPR_Epg5_2"/>
    <property type="match status" value="1"/>
</dbReference>
<feature type="region of interest" description="Disordered" evidence="3">
    <location>
        <begin position="1174"/>
        <end position="1237"/>
    </location>
</feature>
<gene>
    <name evidence="6" type="ORF">O3G_MSEX001979</name>
</gene>
<feature type="region of interest" description="Disordered" evidence="3">
    <location>
        <begin position="1"/>
        <end position="42"/>
    </location>
</feature>
<dbReference type="PANTHER" id="PTHR31139:SF4">
    <property type="entry name" value="ECTOPIC P GRANULES PROTEIN 5 HOMOLOG"/>
    <property type="match status" value="1"/>
</dbReference>
<feature type="compositionally biased region" description="Basic and acidic residues" evidence="3">
    <location>
        <begin position="147"/>
        <end position="175"/>
    </location>
</feature>
<feature type="compositionally biased region" description="Basic residues" evidence="3">
    <location>
        <begin position="9"/>
        <end position="19"/>
    </location>
</feature>
<protein>
    <submittedName>
        <fullName evidence="6">Uncharacterized protein</fullName>
    </submittedName>
</protein>
<feature type="compositionally biased region" description="Acidic residues" evidence="3">
    <location>
        <begin position="1220"/>
        <end position="1231"/>
    </location>
</feature>
<name>A0A921YM33_MANSE</name>
<feature type="region of interest" description="Disordered" evidence="3">
    <location>
        <begin position="1309"/>
        <end position="1331"/>
    </location>
</feature>
<dbReference type="InterPro" id="IPR051436">
    <property type="entry name" value="Autophagy-related_EPG5"/>
</dbReference>
<dbReference type="InterPro" id="IPR059030">
    <property type="entry name" value="TPR_Epg5_mid"/>
</dbReference>
<feature type="compositionally biased region" description="Basic and acidic residues" evidence="3">
    <location>
        <begin position="1194"/>
        <end position="1204"/>
    </location>
</feature>
<dbReference type="EMBL" id="JH668288">
    <property type="protein sequence ID" value="KAG6441684.1"/>
    <property type="molecule type" value="Genomic_DNA"/>
</dbReference>
<reference evidence="6" key="2">
    <citation type="submission" date="2020-12" db="EMBL/GenBank/DDBJ databases">
        <authorList>
            <person name="Kanost M."/>
        </authorList>
    </citation>
    <scope>NUCLEOTIDE SEQUENCE</scope>
</reference>
<dbReference type="GO" id="GO:0097352">
    <property type="term" value="P:autophagosome maturation"/>
    <property type="evidence" value="ECO:0007669"/>
    <property type="project" value="TreeGrafter"/>
</dbReference>
<evidence type="ECO:0000313" key="6">
    <source>
        <dbReference type="EMBL" id="KAG6441684.1"/>
    </source>
</evidence>
<organism evidence="6 7">
    <name type="scientific">Manduca sexta</name>
    <name type="common">Tobacco hawkmoth</name>
    <name type="synonym">Tobacco hornworm</name>
    <dbReference type="NCBI Taxonomy" id="7130"/>
    <lineage>
        <taxon>Eukaryota</taxon>
        <taxon>Metazoa</taxon>
        <taxon>Ecdysozoa</taxon>
        <taxon>Arthropoda</taxon>
        <taxon>Hexapoda</taxon>
        <taxon>Insecta</taxon>
        <taxon>Pterygota</taxon>
        <taxon>Neoptera</taxon>
        <taxon>Endopterygota</taxon>
        <taxon>Lepidoptera</taxon>
        <taxon>Glossata</taxon>
        <taxon>Ditrysia</taxon>
        <taxon>Bombycoidea</taxon>
        <taxon>Sphingidae</taxon>
        <taxon>Sphinginae</taxon>
        <taxon>Sphingini</taxon>
        <taxon>Manduca</taxon>
    </lineage>
</organism>
<evidence type="ECO:0000256" key="3">
    <source>
        <dbReference type="SAM" id="MobiDB-lite"/>
    </source>
</evidence>
<dbReference type="GO" id="GO:0005737">
    <property type="term" value="C:cytoplasm"/>
    <property type="evidence" value="ECO:0007669"/>
    <property type="project" value="TreeGrafter"/>
</dbReference>
<sequence length="2049" mass="227673">MATLVKEKRKEKKKSKDKRSRTEIVDDTPEIPSISKESTLEENISTLKSEEQILESKVEVADTPSKFVSKAKKLKVHIENESEASEVLMCSSDISNIEKSEQILDNESDVQNIDKGVSTTTDLEIGYKNLTSKLKSMAISQITEVSEERKKELEDPEAYLKHPENTNTQKSKETSSELLEIGTPAVDTKTSESLEDVQPSAPVLEEVPQVKETPQVICEIEVAQPVEPKTQCMSIQDAVRLFGGKEIAEMQAMSEREEALVENGPVIGPDHPLVDLLSTFRSSLIAVERERNELTVKVKDEEKSRNALWKIEKRNINISEPCLCGASVYIKAIYEHAELLKEKLPVAKMRLESLLRDVQDSYCHHQHAALLAHCQIEELILETIRGSKAEIRNALSLILQALRLSDTAPASLASALQRWACALAGALLDASDVRQLLFLIHHLFRQSHSVKWASRYIRLNVEDSGEAARVIALLEILLARPKPQLDTAVECTEGENYYSLYGVSLSGILNCWLLKNQSYTKVSETEEVWEEVDKHGSGGAVSDGTLRERDLLALLYAFPLRDLVSRLLLFTHVDVSQAQAESWGGCAGARGVVRACCGVRVLLLALSRAALAHARYARLQQALRTLANAALHALAGLHHCSREFYTEELKGKIIAELEACFTAGFLLFGTEELDSLPASLLADDTAMDYCVTLGLALHDKSPRHVESLSIDLPVGSCEMRVRMVAQAAIDRAYDHQLARTVLDFLFTTCLKSKSSQCKSGCVTSARASLPRLLRAHPYLYTIALHTLADLHHTDPIEPWAVTALNVGVWRPTSGELRALLDDWLLRCEHLIQHLLLNLDYTPHTGVSLESQLIVGRWLCGWVSGGEARWRVLRALRLHRHHAHAHAHDVPPPDPPPQHQDMFGTAHALLATAWGHCIPLICSEGVCALRRLSAVRPRDAVHCAAPLMAVMAQSPESVSYTPLFSEVLSTLLSSGPSLVQRALGRGCVSGADLLLRVILHHVEGEQYTPGLLQAWAHALFGKNIVNSASSAQGLVLLDVAALATRDWATMDAHATALVQAASARRHAALLRAVQAQRRAAAKIHVDNALHQIDARMSSEELTIYRSASAASAAPLHHPAHLTLWRLFMHLYLERAPGEPNESEPIGPLFFSGIIKSRTIAQIKKRLLETATHHHNEAERLKVEQNTSIESTSTITKEKSPKRSDDSLFPSLTIIDFTGEPIESDSDSDVEDEDVKKEDKNKYVKTDDVKRKQHNLITYHIGAEKMVREYLRWLEEGDKVRALQHHADIARFIPEQALEAAWQVALARSRPSPVDLDSPTTPPAVMEQPEPSTPFKDAVKAILKIRDRSQKKSRRTTIKSPIEDSNIKDSRTLFSIVDKHLKDIQSLAQDWSSDVSQISTLDCKLWELVSGLRVRRSLPTVKRQCANKCKPITIIIPHEEWCISTAAENGIRENRRGVRDSATAALVAERLWRCTGVVESCTLARQALNDTMQQLAECWISRDGHVVVELVSRWSRGGGGGSEAQLAQCASLVAPRLLSPVHWSHVYITVLKAPLPEHLLFSCLSKFEMGRWSGTITQSERHDILDALGAAAVRWGASPTQLQRVALELVGVHAAALLDGREFVSHVRRCTRASQLRTLPPDHWLHVVRAADSCLDTVPFDQMGHMLRELGTAWWSARGERSVRAGEAAAPYAPYAPHLAELMYVLTRALVRAAAAHSYDVERVAQYGWGAACEMWSPWVMPYSSPSLLPVSDDVDHYTPMVARFIDALLHIIEEYRGSEISVLQQAWVWCASTCACALTGTSQEARAEAPLLLQQAARLPWTTHQWCRGDTLNTALQMSNADGVLQAWCCQTWRYTLANTWMHPGAEDSSETGLKSRLVRLLYLFTGTSLPHYPETFEEATYLPWWKLPDHSLEQGLEYYFSLHSETARPYHEDLQYNVVLHAAGLRVSRVSAAHAARRREARAACVSRVTRAAAQPALAPHAPAHCRRLLLDITDVAPHLESSEGETEDLLSRAIVIMCIEPTATAALPVWEQWIRSTNPRMVRVADGG</sequence>
<proteinExistence type="inferred from homology"/>
<feature type="domain" description="Epg5-like central TPR repeats" evidence="4">
    <location>
        <begin position="1690"/>
        <end position="1794"/>
    </location>
</feature>
<comment type="similarity">
    <text evidence="1">Belongs to the EPG5 family.</text>
</comment>
<dbReference type="PANTHER" id="PTHR31139">
    <property type="entry name" value="ECTOPIC P GRANULES PROTEIN 5 HOMOLOG"/>
    <property type="match status" value="1"/>
</dbReference>
<feature type="region of interest" description="Disordered" evidence="3">
    <location>
        <begin position="147"/>
        <end position="179"/>
    </location>
</feature>
<evidence type="ECO:0000256" key="2">
    <source>
        <dbReference type="ARBA" id="ARBA00023006"/>
    </source>
</evidence>
<evidence type="ECO:0000313" key="7">
    <source>
        <dbReference type="Proteomes" id="UP000791440"/>
    </source>
</evidence>
<keyword evidence="2" id="KW-0072">Autophagy</keyword>
<dbReference type="InterPro" id="IPR058750">
    <property type="entry name" value="TPR_Epg5"/>
</dbReference>
<evidence type="ECO:0000259" key="4">
    <source>
        <dbReference type="Pfam" id="PF26103"/>
    </source>
</evidence>
<feature type="domain" description="Epg5-like TPR" evidence="5">
    <location>
        <begin position="1067"/>
        <end position="1186"/>
    </location>
</feature>
<reference evidence="6" key="1">
    <citation type="journal article" date="2016" name="Insect Biochem. Mol. Biol.">
        <title>Multifaceted biological insights from a draft genome sequence of the tobacco hornworm moth, Manduca sexta.</title>
        <authorList>
            <person name="Kanost M.R."/>
            <person name="Arrese E.L."/>
            <person name="Cao X."/>
            <person name="Chen Y.R."/>
            <person name="Chellapilla S."/>
            <person name="Goldsmith M.R."/>
            <person name="Grosse-Wilde E."/>
            <person name="Heckel D.G."/>
            <person name="Herndon N."/>
            <person name="Jiang H."/>
            <person name="Papanicolaou A."/>
            <person name="Qu J."/>
            <person name="Soulages J.L."/>
            <person name="Vogel H."/>
            <person name="Walters J."/>
            <person name="Waterhouse R.M."/>
            <person name="Ahn S.J."/>
            <person name="Almeida F.C."/>
            <person name="An C."/>
            <person name="Aqrawi P."/>
            <person name="Bretschneider A."/>
            <person name="Bryant W.B."/>
            <person name="Bucks S."/>
            <person name="Chao H."/>
            <person name="Chevignon G."/>
            <person name="Christen J.M."/>
            <person name="Clarke D.F."/>
            <person name="Dittmer N.T."/>
            <person name="Ferguson L.C.F."/>
            <person name="Garavelou S."/>
            <person name="Gordon K.H.J."/>
            <person name="Gunaratna R.T."/>
            <person name="Han Y."/>
            <person name="Hauser F."/>
            <person name="He Y."/>
            <person name="Heidel-Fischer H."/>
            <person name="Hirsh A."/>
            <person name="Hu Y."/>
            <person name="Jiang H."/>
            <person name="Kalra D."/>
            <person name="Klinner C."/>
            <person name="Konig C."/>
            <person name="Kovar C."/>
            <person name="Kroll A.R."/>
            <person name="Kuwar S.S."/>
            <person name="Lee S.L."/>
            <person name="Lehman R."/>
            <person name="Li K."/>
            <person name="Li Z."/>
            <person name="Liang H."/>
            <person name="Lovelace S."/>
            <person name="Lu Z."/>
            <person name="Mansfield J.H."/>
            <person name="McCulloch K.J."/>
            <person name="Mathew T."/>
            <person name="Morton B."/>
            <person name="Muzny D.M."/>
            <person name="Neunemann D."/>
            <person name="Ongeri F."/>
            <person name="Pauchet Y."/>
            <person name="Pu L.L."/>
            <person name="Pyrousis I."/>
            <person name="Rao X.J."/>
            <person name="Redding A."/>
            <person name="Roesel C."/>
            <person name="Sanchez-Gracia A."/>
            <person name="Schaack S."/>
            <person name="Shukla A."/>
            <person name="Tetreau G."/>
            <person name="Wang Y."/>
            <person name="Xiong G.H."/>
            <person name="Traut W."/>
            <person name="Walsh T.K."/>
            <person name="Worley K.C."/>
            <person name="Wu D."/>
            <person name="Wu W."/>
            <person name="Wu Y.Q."/>
            <person name="Zhang X."/>
            <person name="Zou Z."/>
            <person name="Zucker H."/>
            <person name="Briscoe A.D."/>
            <person name="Burmester T."/>
            <person name="Clem R.J."/>
            <person name="Feyereisen R."/>
            <person name="Grimmelikhuijzen C.J.P."/>
            <person name="Hamodrakas S.J."/>
            <person name="Hansson B.S."/>
            <person name="Huguet E."/>
            <person name="Jermiin L.S."/>
            <person name="Lan Q."/>
            <person name="Lehman H.K."/>
            <person name="Lorenzen M."/>
            <person name="Merzendorfer H."/>
            <person name="Michalopoulos I."/>
            <person name="Morton D.B."/>
            <person name="Muthukrishnan S."/>
            <person name="Oakeshott J.G."/>
            <person name="Palmer W."/>
            <person name="Park Y."/>
            <person name="Passarelli A.L."/>
            <person name="Rozas J."/>
            <person name="Schwartz L.M."/>
            <person name="Smith W."/>
            <person name="Southgate A."/>
            <person name="Vilcinskas A."/>
            <person name="Vogt R."/>
            <person name="Wang P."/>
            <person name="Werren J."/>
            <person name="Yu X.Q."/>
            <person name="Zhou J.J."/>
            <person name="Brown S.J."/>
            <person name="Scherer S.E."/>
            <person name="Richards S."/>
            <person name="Blissard G.W."/>
        </authorList>
    </citation>
    <scope>NUCLEOTIDE SEQUENCE</scope>
</reference>
<dbReference type="Proteomes" id="UP000791440">
    <property type="component" value="Unassembled WGS sequence"/>
</dbReference>